<dbReference type="InterPro" id="IPR014189">
    <property type="entry name" value="Quinone_OxRdtase_PIG3"/>
</dbReference>
<keyword evidence="2" id="KW-0560">Oxidoreductase</keyword>
<feature type="domain" description="Enoyl reductase (ER)" evidence="3">
    <location>
        <begin position="11"/>
        <end position="325"/>
    </location>
</feature>
<sequence>MIAWVIEKENGKRTLQMRELPSLKPGRAELKVDVYYAGINRADLLQLYGLYPQPGPPTSFEIPGLEFSGRICQIGEGVEGWKEGDPVFGLLIGGAFSTEVVVHERFLLPIYGRLSFVEAAAIPETFFTAWDGLEYRAQAKENETLLISAAGSGVGLSALALANLKNLKVFGMVRSPAKKEKLLKVGAVDVFTEGQTDLIDWSLTRTGGKGMDIIFDLVGGERFSQYLQIAAEKGRILSLGLLAGSKTEISLIHLLRKRLTLVGSTLRARPMEEKMFLTQEFRKKILPFFIEGRLKPIIDRIFLWDQLKEALQYLEENRHFGKILLKVKEEK</sequence>
<dbReference type="SMART" id="SM00829">
    <property type="entry name" value="PKS_ER"/>
    <property type="match status" value="1"/>
</dbReference>
<evidence type="ECO:0000256" key="2">
    <source>
        <dbReference type="ARBA" id="ARBA00023002"/>
    </source>
</evidence>
<dbReference type="InterPro" id="IPR020843">
    <property type="entry name" value="ER"/>
</dbReference>
<dbReference type="EMBL" id="CP037899">
    <property type="protein sequence ID" value="QDQ41763.1"/>
    <property type="molecule type" value="Genomic_DNA"/>
</dbReference>
<dbReference type="InterPro" id="IPR013154">
    <property type="entry name" value="ADH-like_N"/>
</dbReference>
<dbReference type="KEGG" id="mkc:kam1_513"/>
<dbReference type="SUPFAM" id="SSF50129">
    <property type="entry name" value="GroES-like"/>
    <property type="match status" value="1"/>
</dbReference>
<dbReference type="Gene3D" id="3.40.50.720">
    <property type="entry name" value="NAD(P)-binding Rossmann-like Domain"/>
    <property type="match status" value="1"/>
</dbReference>
<dbReference type="InterPro" id="IPR013149">
    <property type="entry name" value="ADH-like_C"/>
</dbReference>
<reference evidence="7" key="3">
    <citation type="submission" date="2019-03" db="EMBL/GenBank/DDBJ databases">
        <title>Complete genome of Methylacidiphilum kamchatkense Kam1.</title>
        <authorList>
            <person name="Kruse T."/>
            <person name="Murarilal Ratnadevi C."/>
            <person name="Erikstad H.-A."/>
            <person name="Birkeland N.-K."/>
        </authorList>
    </citation>
    <scope>NUCLEOTIDE SEQUENCE [LARGE SCALE GENOMIC DNA]</scope>
    <source>
        <strain evidence="7">kam1</strain>
    </source>
</reference>
<dbReference type="PANTHER" id="PTHR48106:SF18">
    <property type="entry name" value="QUINONE OXIDOREDUCTASE PIG3"/>
    <property type="match status" value="1"/>
</dbReference>
<dbReference type="Pfam" id="PF08240">
    <property type="entry name" value="ADH_N"/>
    <property type="match status" value="1"/>
</dbReference>
<dbReference type="SUPFAM" id="SSF51735">
    <property type="entry name" value="NAD(P)-binding Rossmann-fold domains"/>
    <property type="match status" value="1"/>
</dbReference>
<evidence type="ECO:0000313" key="7">
    <source>
        <dbReference type="Proteomes" id="UP000315925"/>
    </source>
</evidence>
<evidence type="ECO:0000256" key="1">
    <source>
        <dbReference type="ARBA" id="ARBA00022857"/>
    </source>
</evidence>
<dbReference type="InterPro" id="IPR036291">
    <property type="entry name" value="NAD(P)-bd_dom_sf"/>
</dbReference>
<gene>
    <name evidence="4" type="ORF">A946_05275</name>
    <name evidence="5" type="ORF">kam1_513</name>
</gene>
<dbReference type="STRING" id="1202785.A946_05275"/>
<dbReference type="Gene3D" id="3.90.180.10">
    <property type="entry name" value="Medium-chain alcohol dehydrogenases, catalytic domain"/>
    <property type="match status" value="1"/>
</dbReference>
<dbReference type="RefSeq" id="WP_039721270.1">
    <property type="nucleotide sequence ID" value="NZ_CP037899.1"/>
</dbReference>
<evidence type="ECO:0000313" key="6">
    <source>
        <dbReference type="Proteomes" id="UP000031594"/>
    </source>
</evidence>
<reference evidence="5" key="2">
    <citation type="journal article" date="2019" name="BMC Genomics">
        <title>Complete genome sequence analysis of the thermoacidophilic verrucomicrobial methanotroph 'Candidatus Methylacidiphilum kamchatkense' strain Kam1 and comparison with its closest relatives.</title>
        <authorList>
            <person name="Kruse T."/>
            <person name="Ratnadevi C.M."/>
            <person name="Erikstad H.A."/>
            <person name="Birkeland N.K."/>
        </authorList>
    </citation>
    <scope>NUCLEOTIDE SEQUENCE</scope>
    <source>
        <strain evidence="5">Kam1</strain>
    </source>
</reference>
<reference evidence="4 6" key="1">
    <citation type="submission" date="2014-08" db="EMBL/GenBank/DDBJ databases">
        <title>Methylacidiphilum kamchatkense strain Kam1 draft genome sequence.</title>
        <authorList>
            <person name="Birkeland N.-K."/>
            <person name="Erikstad H.A."/>
        </authorList>
    </citation>
    <scope>NUCLEOTIDE SEQUENCE [LARGE SCALE GENOMIC DNA]</scope>
    <source>
        <strain evidence="4 6">Kam1</strain>
    </source>
</reference>
<proteinExistence type="predicted"/>
<dbReference type="CDD" id="cd05276">
    <property type="entry name" value="p53_inducible_oxidoreductase"/>
    <property type="match status" value="1"/>
</dbReference>
<dbReference type="GO" id="GO:0016651">
    <property type="term" value="F:oxidoreductase activity, acting on NAD(P)H"/>
    <property type="evidence" value="ECO:0007669"/>
    <property type="project" value="TreeGrafter"/>
</dbReference>
<dbReference type="PANTHER" id="PTHR48106">
    <property type="entry name" value="QUINONE OXIDOREDUCTASE PIG3-RELATED"/>
    <property type="match status" value="1"/>
</dbReference>
<organism evidence="5 7">
    <name type="scientific">Methylacidiphilum kamchatkense Kam1</name>
    <dbReference type="NCBI Taxonomy" id="1202785"/>
    <lineage>
        <taxon>Bacteria</taxon>
        <taxon>Pseudomonadati</taxon>
        <taxon>Verrucomicrobiota</taxon>
        <taxon>Methylacidiphilae</taxon>
        <taxon>Methylacidiphilales</taxon>
        <taxon>Methylacidiphilaceae</taxon>
        <taxon>Methylacidiphilum (ex Ratnadevi et al. 2023)</taxon>
    </lineage>
</organism>
<dbReference type="Proteomes" id="UP000315925">
    <property type="component" value="Chromosome"/>
</dbReference>
<dbReference type="EMBL" id="JQNX01000003">
    <property type="protein sequence ID" value="KIE58821.1"/>
    <property type="molecule type" value="Genomic_DNA"/>
</dbReference>
<dbReference type="Pfam" id="PF00107">
    <property type="entry name" value="ADH_zinc_N"/>
    <property type="match status" value="1"/>
</dbReference>
<dbReference type="NCBIfam" id="TIGR02824">
    <property type="entry name" value="quinone_pig3"/>
    <property type="match status" value="1"/>
</dbReference>
<keyword evidence="6" id="KW-1185">Reference proteome</keyword>
<dbReference type="InterPro" id="IPR011032">
    <property type="entry name" value="GroES-like_sf"/>
</dbReference>
<evidence type="ECO:0000313" key="4">
    <source>
        <dbReference type="EMBL" id="KIE58821.1"/>
    </source>
</evidence>
<dbReference type="GO" id="GO:0070402">
    <property type="term" value="F:NADPH binding"/>
    <property type="evidence" value="ECO:0007669"/>
    <property type="project" value="TreeGrafter"/>
</dbReference>
<keyword evidence="1" id="KW-0521">NADP</keyword>
<protein>
    <submittedName>
        <fullName evidence="4">NADPH:quinone reductase</fullName>
    </submittedName>
    <submittedName>
        <fullName evidence="5">Putative PIG3 family NAD(P)H quinone oxidoreductase</fullName>
    </submittedName>
</protein>
<evidence type="ECO:0000313" key="5">
    <source>
        <dbReference type="EMBL" id="QDQ41763.1"/>
    </source>
</evidence>
<dbReference type="AlphaFoldDB" id="A0A0C1RV53"/>
<dbReference type="OrthoDB" id="9792162at2"/>
<evidence type="ECO:0000259" key="3">
    <source>
        <dbReference type="SMART" id="SM00829"/>
    </source>
</evidence>
<name>A0A0C1RV53_9BACT</name>
<accession>A0A0C1RV53</accession>
<dbReference type="Proteomes" id="UP000031594">
    <property type="component" value="Unassembled WGS sequence"/>
</dbReference>